<organismHost>
    <name type="scientific">Potamochoerus larvatus</name>
    <name type="common">Bushpig</name>
    <dbReference type="NCBI Taxonomy" id="273792"/>
</organismHost>
<organismHost>
    <name type="scientific">Ornithodoros</name>
    <name type="common">relapsing fever ticks</name>
    <dbReference type="NCBI Taxonomy" id="6937"/>
</organismHost>
<proteinExistence type="predicted"/>
<organismHost>
    <name type="scientific">Phacochoerus africanus</name>
    <name type="common">Warthog</name>
    <dbReference type="NCBI Taxonomy" id="41426"/>
</organismHost>
<sequence>MILLRHALFGHSLFGQGLQGEHDNFLKKKLKLSSYFFKILVWADLPSYEGILSSLNTEEIILSSYREYHVNPYIECYISLNPSLI</sequence>
<organismHost>
    <name type="scientific">Phacochoerus aethiopicus</name>
    <name type="common">Warthog</name>
    <dbReference type="NCBI Taxonomy" id="85517"/>
</organismHost>
<evidence type="ECO:0000313" key="2">
    <source>
        <dbReference type="Proteomes" id="UP000500872"/>
    </source>
</evidence>
<reference evidence="2" key="1">
    <citation type="submission" date="2020-01" db="EMBL/GenBank/DDBJ databases">
        <authorList>
            <person name="Chastagner A."/>
            <person name="Le Potier M.-F."/>
            <person name="Pereira de Oliveira R."/>
        </authorList>
    </citation>
    <scope>NUCLEOTIDE SEQUENCE [LARGE SCALE GENOMIC DNA]</scope>
    <source>
        <strain evidence="2">Liv13/33</strain>
    </source>
</reference>
<accession>A0A6G6AHF0</accession>
<evidence type="ECO:0000313" key="1">
    <source>
        <dbReference type="EMBL" id="QID21162.1"/>
    </source>
</evidence>
<organismHost>
    <name type="scientific">Ornithodoros moubata</name>
    <name type="common">Soft tick</name>
    <name type="synonym">Argasid tick</name>
    <dbReference type="NCBI Taxonomy" id="6938"/>
</organismHost>
<organismHost>
    <name type="scientific">Sus scrofa</name>
    <name type="common">Pig</name>
    <dbReference type="NCBI Taxonomy" id="9823"/>
</organismHost>
<dbReference type="Proteomes" id="UP000500872">
    <property type="component" value="Segment"/>
</dbReference>
<protein>
    <submittedName>
        <fullName evidence="1">Uncharacterized protein</fullName>
    </submittedName>
</protein>
<organism evidence="1 2">
    <name type="scientific">African swine fever virus</name>
    <name type="common">ASFV</name>
    <dbReference type="NCBI Taxonomy" id="10497"/>
    <lineage>
        <taxon>Viruses</taxon>
        <taxon>Varidnaviria</taxon>
        <taxon>Bamfordvirae</taxon>
        <taxon>Nucleocytoviricota</taxon>
        <taxon>Pokkesviricetes</taxon>
        <taxon>Asfuvirales</taxon>
        <taxon>Asfarviridae</taxon>
        <taxon>Asfivirus</taxon>
        <taxon>Asfivirus haemorrhagiae</taxon>
    </lineage>
</organism>
<name>A0A6G6AHF0_ASF</name>
<dbReference type="EMBL" id="MN913970">
    <property type="protein sequence ID" value="QID21162.1"/>
    <property type="molecule type" value="Genomic_DNA"/>
</dbReference>